<dbReference type="SUPFAM" id="SSF57783">
    <property type="entry name" value="Zinc beta-ribbon"/>
    <property type="match status" value="1"/>
</dbReference>
<evidence type="ECO:0000313" key="3">
    <source>
        <dbReference type="Proteomes" id="UP000824211"/>
    </source>
</evidence>
<evidence type="ECO:0000313" key="2">
    <source>
        <dbReference type="EMBL" id="HJB59459.1"/>
    </source>
</evidence>
<reference evidence="2" key="2">
    <citation type="submission" date="2021-04" db="EMBL/GenBank/DDBJ databases">
        <authorList>
            <person name="Gilroy R."/>
        </authorList>
    </citation>
    <scope>NUCLEOTIDE SEQUENCE</scope>
    <source>
        <strain evidence="2">ChiHjej9B8-13557</strain>
    </source>
</reference>
<name>A0A9D2S807_9FIRM</name>
<dbReference type="Pfam" id="PF08378">
    <property type="entry name" value="NERD"/>
    <property type="match status" value="1"/>
</dbReference>
<dbReference type="InterPro" id="IPR011528">
    <property type="entry name" value="NERD"/>
</dbReference>
<evidence type="ECO:0000259" key="1">
    <source>
        <dbReference type="PROSITE" id="PS50965"/>
    </source>
</evidence>
<accession>A0A9D2S807</accession>
<feature type="domain" description="NERD" evidence="1">
    <location>
        <begin position="44"/>
        <end position="165"/>
    </location>
</feature>
<dbReference type="GO" id="GO:0003677">
    <property type="term" value="F:DNA binding"/>
    <property type="evidence" value="ECO:0007669"/>
    <property type="project" value="InterPro"/>
</dbReference>
<dbReference type="GO" id="GO:0006265">
    <property type="term" value="P:DNA topological change"/>
    <property type="evidence" value="ECO:0007669"/>
    <property type="project" value="InterPro"/>
</dbReference>
<dbReference type="InterPro" id="IPR013498">
    <property type="entry name" value="Topo_IA_Znf"/>
</dbReference>
<protein>
    <submittedName>
        <fullName evidence="2">NERD domain-containing protein</fullName>
    </submittedName>
</protein>
<reference evidence="2" key="1">
    <citation type="journal article" date="2021" name="PeerJ">
        <title>Extensive microbial diversity within the chicken gut microbiome revealed by metagenomics and culture.</title>
        <authorList>
            <person name="Gilroy R."/>
            <person name="Ravi A."/>
            <person name="Getino M."/>
            <person name="Pursley I."/>
            <person name="Horton D.L."/>
            <person name="Alikhan N.F."/>
            <person name="Baker D."/>
            <person name="Gharbi K."/>
            <person name="Hall N."/>
            <person name="Watson M."/>
            <person name="Adriaenssens E.M."/>
            <person name="Foster-Nyarko E."/>
            <person name="Jarju S."/>
            <person name="Secka A."/>
            <person name="Antonio M."/>
            <person name="Oren A."/>
            <person name="Chaudhuri R.R."/>
            <person name="La Ragione R."/>
            <person name="Hildebrand F."/>
            <person name="Pallen M.J."/>
        </authorList>
    </citation>
    <scope>NUCLEOTIDE SEQUENCE</scope>
    <source>
        <strain evidence="2">ChiHjej9B8-13557</strain>
    </source>
</reference>
<dbReference type="AlphaFoldDB" id="A0A9D2S807"/>
<comment type="caution">
    <text evidence="2">The sequence shown here is derived from an EMBL/GenBank/DDBJ whole genome shotgun (WGS) entry which is preliminary data.</text>
</comment>
<proteinExistence type="predicted"/>
<dbReference type="Pfam" id="PF01396">
    <property type="entry name" value="Zn_ribbon_Top1"/>
    <property type="match status" value="1"/>
</dbReference>
<organism evidence="2 3">
    <name type="scientific">Candidatus Faecalibacterium faecipullorum</name>
    <dbReference type="NCBI Taxonomy" id="2838578"/>
    <lineage>
        <taxon>Bacteria</taxon>
        <taxon>Bacillati</taxon>
        <taxon>Bacillota</taxon>
        <taxon>Clostridia</taxon>
        <taxon>Eubacteriales</taxon>
        <taxon>Oscillospiraceae</taxon>
        <taxon>Faecalibacterium</taxon>
    </lineage>
</organism>
<sequence length="295" mass="33607">MVLFVVILVLLGLCLLYGVLQARYKQTEYYGQTHNSYFRVLFDKGVQGEYLVWDSLQGVPGYKKILLNCYVPKNNGETTEIDVIFLHISGIYLLESKNYSGWIFGTETQQFWVQSLPGRYGQAHKIKFLNPIIQNHVHLKWLGNYLGVDPACFYSYIVFGDECVLKNITLTSGHHHVINRSNLSDCINSVIQSSHIHLTSKQIDALYSKLYSLAQVDATKKLIHIQEVQNKKNAARATHLFPADMRNKDSPVCPFCGGRLVLRTASKGAYAGRKFWGCSNYPKCRYIQNIQPTDD</sequence>
<dbReference type="Proteomes" id="UP000824211">
    <property type="component" value="Unassembled WGS sequence"/>
</dbReference>
<dbReference type="PROSITE" id="PS50965">
    <property type="entry name" value="NERD"/>
    <property type="match status" value="1"/>
</dbReference>
<dbReference type="GO" id="GO:0005694">
    <property type="term" value="C:chromosome"/>
    <property type="evidence" value="ECO:0007669"/>
    <property type="project" value="InterPro"/>
</dbReference>
<dbReference type="EMBL" id="DWXX01000132">
    <property type="protein sequence ID" value="HJB59459.1"/>
    <property type="molecule type" value="Genomic_DNA"/>
</dbReference>
<gene>
    <name evidence="2" type="ORF">H9771_07400</name>
</gene>
<dbReference type="GO" id="GO:0003916">
    <property type="term" value="F:DNA topoisomerase activity"/>
    <property type="evidence" value="ECO:0007669"/>
    <property type="project" value="InterPro"/>
</dbReference>
<dbReference type="Gene3D" id="3.30.65.10">
    <property type="entry name" value="Bacterial Topoisomerase I, domain 1"/>
    <property type="match status" value="1"/>
</dbReference>